<dbReference type="InterPro" id="IPR045851">
    <property type="entry name" value="AMP-bd_C_sf"/>
</dbReference>
<dbReference type="Gene3D" id="3.30.300.30">
    <property type="match status" value="1"/>
</dbReference>
<dbReference type="RefSeq" id="WP_014260875.1">
    <property type="nucleotide sequence ID" value="NC_016629.1"/>
</dbReference>
<dbReference type="PANTHER" id="PTHR43767:SF9">
    <property type="entry name" value="LONG-CHAIN-FATTY-ACID--COA LIGASE"/>
    <property type="match status" value="1"/>
</dbReference>
<dbReference type="STRING" id="690850.Desaf_2909"/>
<evidence type="ECO:0000259" key="4">
    <source>
        <dbReference type="Pfam" id="PF13193"/>
    </source>
</evidence>
<dbReference type="InterPro" id="IPR025110">
    <property type="entry name" value="AMP-bd_C"/>
</dbReference>
<dbReference type="Pfam" id="PF00501">
    <property type="entry name" value="AMP-binding"/>
    <property type="match status" value="1"/>
</dbReference>
<evidence type="ECO:0000259" key="3">
    <source>
        <dbReference type="Pfam" id="PF00501"/>
    </source>
</evidence>
<gene>
    <name evidence="5" type="ORF">Desaf_2909</name>
</gene>
<evidence type="ECO:0000256" key="2">
    <source>
        <dbReference type="ARBA" id="ARBA00022598"/>
    </source>
</evidence>
<dbReference type="GO" id="GO:0016877">
    <property type="term" value="F:ligase activity, forming carbon-sulfur bonds"/>
    <property type="evidence" value="ECO:0007669"/>
    <property type="project" value="UniProtKB-ARBA"/>
</dbReference>
<dbReference type="FunFam" id="3.30.300.30:FF:000008">
    <property type="entry name" value="2,3-dihydroxybenzoate-AMP ligase"/>
    <property type="match status" value="1"/>
</dbReference>
<organism evidence="5 6">
    <name type="scientific">Desulfocurvibacter africanus subsp. africanus str. Walvis Bay</name>
    <dbReference type="NCBI Taxonomy" id="690850"/>
    <lineage>
        <taxon>Bacteria</taxon>
        <taxon>Pseudomonadati</taxon>
        <taxon>Thermodesulfobacteriota</taxon>
        <taxon>Desulfovibrionia</taxon>
        <taxon>Desulfovibrionales</taxon>
        <taxon>Desulfovibrionaceae</taxon>
        <taxon>Desulfocurvibacter</taxon>
    </lineage>
</organism>
<dbReference type="HOGENOM" id="CLU_000022_59_7_7"/>
<dbReference type="PANTHER" id="PTHR43767">
    <property type="entry name" value="LONG-CHAIN-FATTY-ACID--COA LIGASE"/>
    <property type="match status" value="1"/>
</dbReference>
<dbReference type="InterPro" id="IPR050237">
    <property type="entry name" value="ATP-dep_AMP-bd_enzyme"/>
</dbReference>
<dbReference type="EMBL" id="CP003221">
    <property type="protein sequence ID" value="EGJ51217.1"/>
    <property type="molecule type" value="Genomic_DNA"/>
</dbReference>
<dbReference type="Pfam" id="PF13193">
    <property type="entry name" value="AMP-binding_C"/>
    <property type="match status" value="1"/>
</dbReference>
<evidence type="ECO:0000313" key="6">
    <source>
        <dbReference type="Proteomes" id="UP000007844"/>
    </source>
</evidence>
<reference evidence="5 6" key="1">
    <citation type="journal article" date="2011" name="J. Bacteriol.">
        <title>Genome sequence of the mercury-methylating and pleomorphic Desulfovibrio africanus Strain Walvis Bay.</title>
        <authorList>
            <person name="Brown S.D."/>
            <person name="Wall J.D."/>
            <person name="Kucken A.M."/>
            <person name="Gilmour C.C."/>
            <person name="Podar M."/>
            <person name="Brandt C.C."/>
            <person name="Teshima H."/>
            <person name="Detter J.C."/>
            <person name="Han C.S."/>
            <person name="Land M.L."/>
            <person name="Lucas S."/>
            <person name="Han J."/>
            <person name="Pennacchio L."/>
            <person name="Nolan M."/>
            <person name="Pitluck S."/>
            <person name="Woyke T."/>
            <person name="Goodwin L."/>
            <person name="Palumbo A.V."/>
            <person name="Elias D.A."/>
        </authorList>
    </citation>
    <scope>NUCLEOTIDE SEQUENCE [LARGE SCALE GENOMIC DNA]</scope>
    <source>
        <strain evidence="5 6">Walvis Bay</strain>
    </source>
</reference>
<evidence type="ECO:0000313" key="5">
    <source>
        <dbReference type="EMBL" id="EGJ51217.1"/>
    </source>
</evidence>
<feature type="domain" description="AMP-binding enzyme C-terminal" evidence="4">
    <location>
        <begin position="469"/>
        <end position="544"/>
    </location>
</feature>
<proteinExistence type="inferred from homology"/>
<dbReference type="eggNOG" id="COG0318">
    <property type="taxonomic scope" value="Bacteria"/>
</dbReference>
<dbReference type="InterPro" id="IPR000873">
    <property type="entry name" value="AMP-dep_synth/lig_dom"/>
</dbReference>
<sequence length="569" mass="63699">MKDSNRPWLDSYDSEVSPTLTYESVPVFTLLDRAAERFPKRKAIRFNNYSITYQELHRQSEVMAANLRAHGLRPGDRISIMMPNLPQTIISYWAVLKAGAVAVMTNPLYMEKELVHHIHDSGSRMMITLDVLWSKVAQLGDKITLDKIFVSSVADGLAFPLNQIVRLKVWKEGKGKVPYDDGKVLRWSELLHGRDRFSYAGIMPKTDLALLQYTGGTTGVSKGCMITHYNLVANAAQCSAILHSIGNQQETFLAVMPFFHIYGLTTCLNFPTALGATTVPFARFVPQDVLKTIDKIKPTIFPGAPSVYIALMQQREFENTDFQGLRYCISGSAPMPVEVMQQFKERTGSDIIEGYGLTEASPVTHLNPLRGTRKSGSIGLPFPDTEARIVDMEVAGPPLPPGKHGELIMRGPQIMAGYWNRPDETASALRNGWLFTGDIATMDEEGYFFIVDRKKDLIISGGYNIYPREIDEVLYEHPKVKEAVTVGIPHKTRGEVVKAYVIPKDGETIDKAEIIAFCKKKLAGYKVPRQVEFRTELPKTLVGKVLRRALREEEAQKESRAAARKETGE</sequence>
<dbReference type="AlphaFoldDB" id="F3Z1T2"/>
<dbReference type="InterPro" id="IPR042099">
    <property type="entry name" value="ANL_N_sf"/>
</dbReference>
<dbReference type="Gene3D" id="3.40.50.12780">
    <property type="entry name" value="N-terminal domain of ligase-like"/>
    <property type="match status" value="1"/>
</dbReference>
<comment type="similarity">
    <text evidence="1">Belongs to the ATP-dependent AMP-binding enzyme family.</text>
</comment>
<accession>F3Z1T2</accession>
<keyword evidence="2 5" id="KW-0436">Ligase</keyword>
<dbReference type="InterPro" id="IPR020845">
    <property type="entry name" value="AMP-binding_CS"/>
</dbReference>
<evidence type="ECO:0000256" key="1">
    <source>
        <dbReference type="ARBA" id="ARBA00006432"/>
    </source>
</evidence>
<feature type="domain" description="AMP-dependent synthetase/ligase" evidence="3">
    <location>
        <begin position="31"/>
        <end position="419"/>
    </location>
</feature>
<dbReference type="KEGG" id="daf:Desaf_2909"/>
<dbReference type="SUPFAM" id="SSF56801">
    <property type="entry name" value="Acetyl-CoA synthetase-like"/>
    <property type="match status" value="1"/>
</dbReference>
<keyword evidence="6" id="KW-1185">Reference proteome</keyword>
<protein>
    <submittedName>
        <fullName evidence="5">Long-chain-fatty-acid--CoA ligase</fullName>
    </submittedName>
</protein>
<dbReference type="PROSITE" id="PS00455">
    <property type="entry name" value="AMP_BINDING"/>
    <property type="match status" value="1"/>
</dbReference>
<dbReference type="CDD" id="cd05936">
    <property type="entry name" value="FC-FACS_FadD_like"/>
    <property type="match status" value="1"/>
</dbReference>
<dbReference type="Proteomes" id="UP000007844">
    <property type="component" value="Chromosome"/>
</dbReference>
<name>F3Z1T2_DESAF</name>